<reference evidence="2" key="1">
    <citation type="journal article" date="2019" name="Int. J. Syst. Evol. Microbiol.">
        <title>The Global Catalogue of Microorganisms (GCM) 10K type strain sequencing project: providing services to taxonomists for standard genome sequencing and annotation.</title>
        <authorList>
            <consortium name="The Broad Institute Genomics Platform"/>
            <consortium name="The Broad Institute Genome Sequencing Center for Infectious Disease"/>
            <person name="Wu L."/>
            <person name="Ma J."/>
        </authorList>
    </citation>
    <scope>NUCLEOTIDE SEQUENCE [LARGE SCALE GENOMIC DNA]</scope>
    <source>
        <strain evidence="2">JCM 16240</strain>
    </source>
</reference>
<dbReference type="Pfam" id="PF14103">
    <property type="entry name" value="DUF4276"/>
    <property type="match status" value="1"/>
</dbReference>
<name>A0ABP3D824_9BURK</name>
<sequence>MEEALKILLPRIVRPGINLKYIQFGDKGNLLRELPNRLRGYRQWLPETAKIIVLIDRDDDDCRMLKQQLEGFAQQAGFTTKSAPHQNGNFQVINRIAIEELEAWFFGDWRAVQTAYPKMPNLSGKAPYRRPDSITGGTWEALERELQKRGYFSSGLRKRELARTVAKHMQPSRNTSPSFTCFQNALTRL</sequence>
<dbReference type="EMBL" id="BAAAFN010000009">
    <property type="protein sequence ID" value="GAA0225150.1"/>
    <property type="molecule type" value="Genomic_DNA"/>
</dbReference>
<evidence type="ECO:0000313" key="2">
    <source>
        <dbReference type="Proteomes" id="UP001501176"/>
    </source>
</evidence>
<accession>A0ABP3D824</accession>
<organism evidence="1 2">
    <name type="scientific">Castellaniella daejeonensis</name>
    <dbReference type="NCBI Taxonomy" id="659013"/>
    <lineage>
        <taxon>Bacteria</taxon>
        <taxon>Pseudomonadati</taxon>
        <taxon>Pseudomonadota</taxon>
        <taxon>Betaproteobacteria</taxon>
        <taxon>Burkholderiales</taxon>
        <taxon>Alcaligenaceae</taxon>
        <taxon>Castellaniella</taxon>
    </lineage>
</organism>
<evidence type="ECO:0000313" key="1">
    <source>
        <dbReference type="EMBL" id="GAA0225150.1"/>
    </source>
</evidence>
<comment type="caution">
    <text evidence="1">The sequence shown here is derived from an EMBL/GenBank/DDBJ whole genome shotgun (WGS) entry which is preliminary data.</text>
</comment>
<keyword evidence="2" id="KW-1185">Reference proteome</keyword>
<dbReference type="InterPro" id="IPR025455">
    <property type="entry name" value="DUF4276"/>
</dbReference>
<protein>
    <submittedName>
        <fullName evidence="1">DUF4276 family protein</fullName>
    </submittedName>
</protein>
<dbReference type="Proteomes" id="UP001501176">
    <property type="component" value="Unassembled WGS sequence"/>
</dbReference>
<gene>
    <name evidence="1" type="ORF">GCM10009125_12650</name>
</gene>
<proteinExistence type="predicted"/>